<feature type="compositionally biased region" description="Polar residues" evidence="1">
    <location>
        <begin position="73"/>
        <end position="86"/>
    </location>
</feature>
<feature type="compositionally biased region" description="Basic and acidic residues" evidence="1">
    <location>
        <begin position="1"/>
        <end position="19"/>
    </location>
</feature>
<dbReference type="eggNOG" id="KOG2268">
    <property type="taxonomic scope" value="Eukaryota"/>
</dbReference>
<dbReference type="GO" id="GO:0016301">
    <property type="term" value="F:kinase activity"/>
    <property type="evidence" value="ECO:0007669"/>
    <property type="project" value="UniProtKB-KW"/>
</dbReference>
<proteinExistence type="predicted"/>
<evidence type="ECO:0000256" key="1">
    <source>
        <dbReference type="SAM" id="MobiDB-lite"/>
    </source>
</evidence>
<organism evidence="2 3">
    <name type="scientific">Fukomys damarensis</name>
    <name type="common">Damaraland mole rat</name>
    <name type="synonym">Cryptomys damarensis</name>
    <dbReference type="NCBI Taxonomy" id="885580"/>
    <lineage>
        <taxon>Eukaryota</taxon>
        <taxon>Metazoa</taxon>
        <taxon>Chordata</taxon>
        <taxon>Craniata</taxon>
        <taxon>Vertebrata</taxon>
        <taxon>Euteleostomi</taxon>
        <taxon>Mammalia</taxon>
        <taxon>Eutheria</taxon>
        <taxon>Euarchontoglires</taxon>
        <taxon>Glires</taxon>
        <taxon>Rodentia</taxon>
        <taxon>Hystricomorpha</taxon>
        <taxon>Bathyergidae</taxon>
        <taxon>Fukomys</taxon>
    </lineage>
</organism>
<name>A0A091DM92_FUKDA</name>
<dbReference type="Proteomes" id="UP000028990">
    <property type="component" value="Unassembled WGS sequence"/>
</dbReference>
<protein>
    <submittedName>
        <fullName evidence="2">Serine/threonine-protein kinase RIO2</fullName>
    </submittedName>
</protein>
<dbReference type="AlphaFoldDB" id="A0A091DM92"/>
<gene>
    <name evidence="2" type="ORF">H920_14673</name>
</gene>
<keyword evidence="2" id="KW-0808">Transferase</keyword>
<sequence length="216" mass="24873">MQADDELLHPVGPDDKITETEEGSDFSFSDDEVSEKARSEVEHKQNAVNESRGCYSSSYGDREQTEGDRLSEESAQAHNFETTKFSQPLEEIKGQIVENSCTTEFFEENKNENDTMQEGQTAEGGSPAGSEEEEDDYSRLINLLSLNKEFRPFRHEENMGNIDPYKNKNSEYYFRSQCYKLFNDSFRISKTEGEMSVNKKISCQTSTTERRSKYIY</sequence>
<evidence type="ECO:0000313" key="3">
    <source>
        <dbReference type="Proteomes" id="UP000028990"/>
    </source>
</evidence>
<keyword evidence="3" id="KW-1185">Reference proteome</keyword>
<accession>A0A091DM92</accession>
<feature type="compositionally biased region" description="Polar residues" evidence="1">
    <location>
        <begin position="46"/>
        <end position="59"/>
    </location>
</feature>
<keyword evidence="2" id="KW-0418">Kinase</keyword>
<feature type="compositionally biased region" description="Acidic residues" evidence="1">
    <location>
        <begin position="20"/>
        <end position="33"/>
    </location>
</feature>
<evidence type="ECO:0000313" key="2">
    <source>
        <dbReference type="EMBL" id="KFO23936.1"/>
    </source>
</evidence>
<feature type="region of interest" description="Disordered" evidence="1">
    <location>
        <begin position="1"/>
        <end position="91"/>
    </location>
</feature>
<feature type="compositionally biased region" description="Basic and acidic residues" evidence="1">
    <location>
        <begin position="60"/>
        <end position="72"/>
    </location>
</feature>
<feature type="region of interest" description="Disordered" evidence="1">
    <location>
        <begin position="109"/>
        <end position="136"/>
    </location>
</feature>
<feature type="compositionally biased region" description="Basic and acidic residues" evidence="1">
    <location>
        <begin position="34"/>
        <end position="45"/>
    </location>
</feature>
<dbReference type="EMBL" id="KN123699">
    <property type="protein sequence ID" value="KFO23936.1"/>
    <property type="molecule type" value="Genomic_DNA"/>
</dbReference>
<reference evidence="2 3" key="1">
    <citation type="submission" date="2013-11" db="EMBL/GenBank/DDBJ databases">
        <title>The Damaraland mole rat (Fukomys damarensis) genome and evolution of African mole rats.</title>
        <authorList>
            <person name="Gladyshev V.N."/>
            <person name="Fang X."/>
        </authorList>
    </citation>
    <scope>NUCLEOTIDE SEQUENCE [LARGE SCALE GENOMIC DNA]</scope>
    <source>
        <tissue evidence="2">Liver</tissue>
    </source>
</reference>